<keyword evidence="1" id="KW-1133">Transmembrane helix</keyword>
<feature type="transmembrane region" description="Helical" evidence="1">
    <location>
        <begin position="21"/>
        <end position="42"/>
    </location>
</feature>
<accession>A0A0E9X6I4</accession>
<dbReference type="AlphaFoldDB" id="A0A0E9X6I4"/>
<protein>
    <submittedName>
        <fullName evidence="2">Uncharacterized protein</fullName>
    </submittedName>
</protein>
<sequence>MFVLQYVYSICSNSLYLLRRWCFFCCFFVCFLGEGIIFGPFFKCIQSTGQEVKIQVHDTIVFIFCPLLL</sequence>
<dbReference type="EMBL" id="GBXM01011097">
    <property type="protein sequence ID" value="JAH97480.1"/>
    <property type="molecule type" value="Transcribed_RNA"/>
</dbReference>
<keyword evidence="1" id="KW-0812">Transmembrane</keyword>
<proteinExistence type="predicted"/>
<evidence type="ECO:0000313" key="2">
    <source>
        <dbReference type="EMBL" id="JAH97480.1"/>
    </source>
</evidence>
<organism evidence="2">
    <name type="scientific">Anguilla anguilla</name>
    <name type="common">European freshwater eel</name>
    <name type="synonym">Muraena anguilla</name>
    <dbReference type="NCBI Taxonomy" id="7936"/>
    <lineage>
        <taxon>Eukaryota</taxon>
        <taxon>Metazoa</taxon>
        <taxon>Chordata</taxon>
        <taxon>Craniata</taxon>
        <taxon>Vertebrata</taxon>
        <taxon>Euteleostomi</taxon>
        <taxon>Actinopterygii</taxon>
        <taxon>Neopterygii</taxon>
        <taxon>Teleostei</taxon>
        <taxon>Anguilliformes</taxon>
        <taxon>Anguillidae</taxon>
        <taxon>Anguilla</taxon>
    </lineage>
</organism>
<evidence type="ECO:0000256" key="1">
    <source>
        <dbReference type="SAM" id="Phobius"/>
    </source>
</evidence>
<name>A0A0E9X6I4_ANGAN</name>
<reference evidence="2" key="1">
    <citation type="submission" date="2014-11" db="EMBL/GenBank/DDBJ databases">
        <authorList>
            <person name="Amaro Gonzalez C."/>
        </authorList>
    </citation>
    <scope>NUCLEOTIDE SEQUENCE</scope>
</reference>
<reference evidence="2" key="2">
    <citation type="journal article" date="2015" name="Fish Shellfish Immunol.">
        <title>Early steps in the European eel (Anguilla anguilla)-Vibrio vulnificus interaction in the gills: Role of the RtxA13 toxin.</title>
        <authorList>
            <person name="Callol A."/>
            <person name="Pajuelo D."/>
            <person name="Ebbesson L."/>
            <person name="Teles M."/>
            <person name="MacKenzie S."/>
            <person name="Amaro C."/>
        </authorList>
    </citation>
    <scope>NUCLEOTIDE SEQUENCE</scope>
</reference>
<keyword evidence="1" id="KW-0472">Membrane</keyword>